<name>A0A9Q0R2B6_9MAGN</name>
<dbReference type="AlphaFoldDB" id="A0A9Q0R2B6"/>
<dbReference type="OrthoDB" id="1169456at2759"/>
<feature type="chain" id="PRO_5040342242" evidence="2">
    <location>
        <begin position="28"/>
        <end position="108"/>
    </location>
</feature>
<organism evidence="3 4">
    <name type="scientific">Protea cynaroides</name>
    <dbReference type="NCBI Taxonomy" id="273540"/>
    <lineage>
        <taxon>Eukaryota</taxon>
        <taxon>Viridiplantae</taxon>
        <taxon>Streptophyta</taxon>
        <taxon>Embryophyta</taxon>
        <taxon>Tracheophyta</taxon>
        <taxon>Spermatophyta</taxon>
        <taxon>Magnoliopsida</taxon>
        <taxon>Proteales</taxon>
        <taxon>Proteaceae</taxon>
        <taxon>Protea</taxon>
    </lineage>
</organism>
<keyword evidence="4" id="KW-1185">Reference proteome</keyword>
<accession>A0A9Q0R2B6</accession>
<gene>
    <name evidence="3" type="ORF">NE237_031249</name>
</gene>
<evidence type="ECO:0000256" key="1">
    <source>
        <dbReference type="SAM" id="MobiDB-lite"/>
    </source>
</evidence>
<proteinExistence type="predicted"/>
<keyword evidence="2" id="KW-0732">Signal</keyword>
<evidence type="ECO:0000313" key="4">
    <source>
        <dbReference type="Proteomes" id="UP001141806"/>
    </source>
</evidence>
<feature type="region of interest" description="Disordered" evidence="1">
    <location>
        <begin position="66"/>
        <end position="108"/>
    </location>
</feature>
<sequence>MAASFSLPSLCSLKILLIFMAVSISDARVGPAMVTILDDGEASRMITIVGKPEGFRSMAFQVLTKGRFPPSGPSHKSHDMPNKKGHDIPNWKGHEIPFYTRPPRRSKL</sequence>
<evidence type="ECO:0000256" key="2">
    <source>
        <dbReference type="SAM" id="SignalP"/>
    </source>
</evidence>
<feature type="signal peptide" evidence="2">
    <location>
        <begin position="1"/>
        <end position="27"/>
    </location>
</feature>
<feature type="compositionally biased region" description="Basic and acidic residues" evidence="1">
    <location>
        <begin position="76"/>
        <end position="95"/>
    </location>
</feature>
<protein>
    <submittedName>
        <fullName evidence="3">Uncharacterized protein</fullName>
    </submittedName>
</protein>
<reference evidence="3" key="1">
    <citation type="journal article" date="2023" name="Plant J.">
        <title>The genome of the king protea, Protea cynaroides.</title>
        <authorList>
            <person name="Chang J."/>
            <person name="Duong T.A."/>
            <person name="Schoeman C."/>
            <person name="Ma X."/>
            <person name="Roodt D."/>
            <person name="Barker N."/>
            <person name="Li Z."/>
            <person name="Van de Peer Y."/>
            <person name="Mizrachi E."/>
        </authorList>
    </citation>
    <scope>NUCLEOTIDE SEQUENCE</scope>
    <source>
        <tissue evidence="3">Young leaves</tissue>
    </source>
</reference>
<comment type="caution">
    <text evidence="3">The sequence shown here is derived from an EMBL/GenBank/DDBJ whole genome shotgun (WGS) entry which is preliminary data.</text>
</comment>
<evidence type="ECO:0000313" key="3">
    <source>
        <dbReference type="EMBL" id="KAJ4980412.1"/>
    </source>
</evidence>
<dbReference type="Proteomes" id="UP001141806">
    <property type="component" value="Unassembled WGS sequence"/>
</dbReference>
<dbReference type="EMBL" id="JAMYWD010000001">
    <property type="protein sequence ID" value="KAJ4980412.1"/>
    <property type="molecule type" value="Genomic_DNA"/>
</dbReference>